<gene>
    <name evidence="2" type="ORF">LZC95_22080</name>
</gene>
<keyword evidence="1" id="KW-0472">Membrane</keyword>
<proteinExistence type="predicted"/>
<feature type="transmembrane region" description="Helical" evidence="1">
    <location>
        <begin position="20"/>
        <end position="40"/>
    </location>
</feature>
<dbReference type="EMBL" id="CP089982">
    <property type="protein sequence ID" value="WXA99495.1"/>
    <property type="molecule type" value="Genomic_DNA"/>
</dbReference>
<dbReference type="RefSeq" id="WP_394850133.1">
    <property type="nucleotide sequence ID" value="NZ_CP089982.1"/>
</dbReference>
<evidence type="ECO:0000313" key="3">
    <source>
        <dbReference type="Proteomes" id="UP001379533"/>
    </source>
</evidence>
<keyword evidence="1" id="KW-1133">Transmembrane helix</keyword>
<evidence type="ECO:0000256" key="1">
    <source>
        <dbReference type="SAM" id="Phobius"/>
    </source>
</evidence>
<protein>
    <submittedName>
        <fullName evidence="2">Flp family type IVb pilin</fullName>
    </submittedName>
</protein>
<dbReference type="Proteomes" id="UP001379533">
    <property type="component" value="Chromosome"/>
</dbReference>
<keyword evidence="1" id="KW-0812">Transmembrane</keyword>
<organism evidence="2 3">
    <name type="scientific">Pendulispora brunnea</name>
    <dbReference type="NCBI Taxonomy" id="2905690"/>
    <lineage>
        <taxon>Bacteria</taxon>
        <taxon>Pseudomonadati</taxon>
        <taxon>Myxococcota</taxon>
        <taxon>Myxococcia</taxon>
        <taxon>Myxococcales</taxon>
        <taxon>Sorangiineae</taxon>
        <taxon>Pendulisporaceae</taxon>
        <taxon>Pendulispora</taxon>
    </lineage>
</organism>
<sequence>MRIDKGQLSKFRRNRLGAIAVEYALLVTFVAVPTVIGLTTGGVKMLKDYRAGREAMLKPTP</sequence>
<accession>A0ABZ2KLF7</accession>
<keyword evidence="3" id="KW-1185">Reference proteome</keyword>
<reference evidence="2 3" key="1">
    <citation type="submission" date="2021-12" db="EMBL/GenBank/DDBJ databases">
        <title>Discovery of the Pendulisporaceae a myxobacterial family with distinct sporulation behavior and unique specialized metabolism.</title>
        <authorList>
            <person name="Garcia R."/>
            <person name="Popoff A."/>
            <person name="Bader C.D."/>
            <person name="Loehr J."/>
            <person name="Walesch S."/>
            <person name="Walt C."/>
            <person name="Boldt J."/>
            <person name="Bunk B."/>
            <person name="Haeckl F.J.F.P.J."/>
            <person name="Gunesch A.P."/>
            <person name="Birkelbach J."/>
            <person name="Nuebel U."/>
            <person name="Pietschmann T."/>
            <person name="Bach T."/>
            <person name="Mueller R."/>
        </authorList>
    </citation>
    <scope>NUCLEOTIDE SEQUENCE [LARGE SCALE GENOMIC DNA]</scope>
    <source>
        <strain evidence="2 3">MSr12523</strain>
    </source>
</reference>
<name>A0ABZ2KLF7_9BACT</name>
<evidence type="ECO:0000313" key="2">
    <source>
        <dbReference type="EMBL" id="WXA99495.1"/>
    </source>
</evidence>